<keyword evidence="3" id="KW-1185">Reference proteome</keyword>
<dbReference type="AlphaFoldDB" id="A0A8J4FV77"/>
<protein>
    <submittedName>
        <fullName evidence="2">Uncharacterized protein</fullName>
    </submittedName>
</protein>
<evidence type="ECO:0000256" key="1">
    <source>
        <dbReference type="SAM" id="MobiDB-lite"/>
    </source>
</evidence>
<feature type="compositionally biased region" description="Polar residues" evidence="1">
    <location>
        <begin position="89"/>
        <end position="99"/>
    </location>
</feature>
<sequence>MEVARVLCDWLQGVKHRIKMLQGGHILCAARQVGNQRSECQVRLKQCTHFVSETAGLRPLIFMALHGPPSRKALTMTASSCAAAGSAWNWKNSSPNISPSCRADRTRGSAIRPDSATACDSAEASLPPPPLLPLPSSPRLPAAATAAPSSSANRISSAAT</sequence>
<feature type="region of interest" description="Disordered" evidence="1">
    <location>
        <begin position="87"/>
        <end position="160"/>
    </location>
</feature>
<reference evidence="2" key="1">
    <citation type="journal article" date="2021" name="Proc. Natl. Acad. Sci. U.S.A.">
        <title>Three genomes in the algal genus Volvox reveal the fate of a haploid sex-determining region after a transition to homothallism.</title>
        <authorList>
            <person name="Yamamoto K."/>
            <person name="Hamaji T."/>
            <person name="Kawai-Toyooka H."/>
            <person name="Matsuzaki R."/>
            <person name="Takahashi F."/>
            <person name="Nishimura Y."/>
            <person name="Kawachi M."/>
            <person name="Noguchi H."/>
            <person name="Minakuchi Y."/>
            <person name="Umen J.G."/>
            <person name="Toyoda A."/>
            <person name="Nozaki H."/>
        </authorList>
    </citation>
    <scope>NUCLEOTIDE SEQUENCE</scope>
    <source>
        <strain evidence="2">NIES-3786</strain>
    </source>
</reference>
<dbReference type="Proteomes" id="UP000747110">
    <property type="component" value="Unassembled WGS sequence"/>
</dbReference>
<organism evidence="2 3">
    <name type="scientific">Volvox reticuliferus</name>
    <dbReference type="NCBI Taxonomy" id="1737510"/>
    <lineage>
        <taxon>Eukaryota</taxon>
        <taxon>Viridiplantae</taxon>
        <taxon>Chlorophyta</taxon>
        <taxon>core chlorophytes</taxon>
        <taxon>Chlorophyceae</taxon>
        <taxon>CS clade</taxon>
        <taxon>Chlamydomonadales</taxon>
        <taxon>Volvocaceae</taxon>
        <taxon>Volvox</taxon>
    </lineage>
</organism>
<accession>A0A8J4FV77</accession>
<name>A0A8J4FV77_9CHLO</name>
<evidence type="ECO:0000313" key="2">
    <source>
        <dbReference type="EMBL" id="GIL85580.1"/>
    </source>
</evidence>
<evidence type="ECO:0000313" key="3">
    <source>
        <dbReference type="Proteomes" id="UP000747110"/>
    </source>
</evidence>
<dbReference type="EMBL" id="BNCP01000033">
    <property type="protein sequence ID" value="GIL85580.1"/>
    <property type="molecule type" value="Genomic_DNA"/>
</dbReference>
<proteinExistence type="predicted"/>
<feature type="compositionally biased region" description="Low complexity" evidence="1">
    <location>
        <begin position="139"/>
        <end position="152"/>
    </location>
</feature>
<gene>
    <name evidence="2" type="ORF">Vretifemale_14076</name>
</gene>
<comment type="caution">
    <text evidence="2">The sequence shown here is derived from an EMBL/GenBank/DDBJ whole genome shotgun (WGS) entry which is preliminary data.</text>
</comment>
<feature type="compositionally biased region" description="Pro residues" evidence="1">
    <location>
        <begin position="126"/>
        <end position="138"/>
    </location>
</feature>